<keyword evidence="5 13" id="KW-0444">Lipid biosynthesis</keyword>
<keyword evidence="11 13" id="KW-0443">Lipid metabolism</keyword>
<evidence type="ECO:0000256" key="6">
    <source>
        <dbReference type="ARBA" id="ARBA00022556"/>
    </source>
</evidence>
<dbReference type="EC" id="2.7.1.130" evidence="3 13"/>
<keyword evidence="15" id="KW-1185">Reference proteome</keyword>
<gene>
    <name evidence="13" type="primary">lpxK</name>
    <name evidence="14" type="ORF">AZI86_12255</name>
</gene>
<evidence type="ECO:0000313" key="15">
    <source>
        <dbReference type="Proteomes" id="UP000075320"/>
    </source>
</evidence>
<comment type="pathway">
    <text evidence="2 13">Glycolipid biosynthesis; lipid IV(A) biosynthesis; lipid IV(A) from (3R)-3-hydroxytetradecanoyl-[acyl-carrier-protein] and UDP-N-acetyl-alpha-D-glucosamine: step 6/6.</text>
</comment>
<dbReference type="AlphaFoldDB" id="A0A150WLV8"/>
<dbReference type="GO" id="GO:0005886">
    <property type="term" value="C:plasma membrane"/>
    <property type="evidence" value="ECO:0007669"/>
    <property type="project" value="TreeGrafter"/>
</dbReference>
<dbReference type="GO" id="GO:0005524">
    <property type="term" value="F:ATP binding"/>
    <property type="evidence" value="ECO:0007669"/>
    <property type="project" value="UniProtKB-UniRule"/>
</dbReference>
<dbReference type="InterPro" id="IPR027417">
    <property type="entry name" value="P-loop_NTPase"/>
</dbReference>
<keyword evidence="6 13" id="KW-0441">Lipid A biosynthesis</keyword>
<evidence type="ECO:0000256" key="5">
    <source>
        <dbReference type="ARBA" id="ARBA00022516"/>
    </source>
</evidence>
<comment type="similarity">
    <text evidence="13">Belongs to the LpxK family.</text>
</comment>
<reference evidence="14 15" key="1">
    <citation type="submission" date="2016-03" db="EMBL/GenBank/DDBJ databases">
        <authorList>
            <person name="Ploux O."/>
        </authorList>
    </citation>
    <scope>NUCLEOTIDE SEQUENCE [LARGE SCALE GENOMIC DNA]</scope>
    <source>
        <strain evidence="14 15">R0</strain>
    </source>
</reference>
<dbReference type="Pfam" id="PF02606">
    <property type="entry name" value="LpxK"/>
    <property type="match status" value="1"/>
</dbReference>
<keyword evidence="8 13" id="KW-0547">Nucleotide-binding</keyword>
<dbReference type="EMBL" id="LUKE01000002">
    <property type="protein sequence ID" value="KYG64960.1"/>
    <property type="molecule type" value="Genomic_DNA"/>
</dbReference>
<feature type="binding site" evidence="13">
    <location>
        <begin position="44"/>
        <end position="51"/>
    </location>
    <ligand>
        <name>ATP</name>
        <dbReference type="ChEBI" id="CHEBI:30616"/>
    </ligand>
</feature>
<evidence type="ECO:0000256" key="13">
    <source>
        <dbReference type="HAMAP-Rule" id="MF_00409"/>
    </source>
</evidence>
<evidence type="ECO:0000256" key="2">
    <source>
        <dbReference type="ARBA" id="ARBA00004870"/>
    </source>
</evidence>
<evidence type="ECO:0000256" key="7">
    <source>
        <dbReference type="ARBA" id="ARBA00022679"/>
    </source>
</evidence>
<dbReference type="GO" id="GO:0009029">
    <property type="term" value="F:lipid-A 4'-kinase activity"/>
    <property type="evidence" value="ECO:0007669"/>
    <property type="project" value="UniProtKB-UniRule"/>
</dbReference>
<protein>
    <recommendedName>
        <fullName evidence="4 13">Tetraacyldisaccharide 4'-kinase</fullName>
        <ecNumber evidence="3 13">2.7.1.130</ecNumber>
    </recommendedName>
    <alternativeName>
        <fullName evidence="12 13">Lipid A 4'-kinase</fullName>
    </alternativeName>
</protein>
<evidence type="ECO:0000256" key="3">
    <source>
        <dbReference type="ARBA" id="ARBA00012071"/>
    </source>
</evidence>
<dbReference type="UniPathway" id="UPA00359">
    <property type="reaction ID" value="UER00482"/>
</dbReference>
<dbReference type="InterPro" id="IPR003758">
    <property type="entry name" value="LpxK"/>
</dbReference>
<name>A0A150WLV8_BDEBC</name>
<evidence type="ECO:0000256" key="9">
    <source>
        <dbReference type="ARBA" id="ARBA00022777"/>
    </source>
</evidence>
<dbReference type="RefSeq" id="WP_061835472.1">
    <property type="nucleotide sequence ID" value="NZ_LUKE01000002.1"/>
</dbReference>
<dbReference type="PANTHER" id="PTHR42724">
    <property type="entry name" value="TETRAACYLDISACCHARIDE 4'-KINASE"/>
    <property type="match status" value="1"/>
</dbReference>
<sequence>MRPYLRPLSYLYDKVVEVKNSLYRRKFFTVYHAPLKVISIGNLTVGGTGKTPVTDFCIKDLEKSGKKVAVISRSYRADAGSACWVDVSHPFAARYYGDEPVLLASANPQVPVYVGPSKWRTAEFAVSHGKFDVLLVDDGFQHLRLHRDLDIVILDATEDKENYAVLPEGRARESWGALERADVIVLSKCNLAKDEDLKEIESRLPSGKEVIHLGYQVNKFRNAGTKDVNLRSEFESKKLFLVSAIARPDVFEKMMREIGDVSKKSMHFRDHHQYTLADARKIEEEFKKSHCDYLVTTEKDAVKLKTLMNDSSLMWSASLEVVELGKKGRLHEVISQALH</sequence>
<dbReference type="Proteomes" id="UP000075320">
    <property type="component" value="Unassembled WGS sequence"/>
</dbReference>
<organism evidence="14 15">
    <name type="scientific">Bdellovibrio bacteriovorus</name>
    <dbReference type="NCBI Taxonomy" id="959"/>
    <lineage>
        <taxon>Bacteria</taxon>
        <taxon>Pseudomonadati</taxon>
        <taxon>Bdellovibrionota</taxon>
        <taxon>Bdellovibrionia</taxon>
        <taxon>Bdellovibrionales</taxon>
        <taxon>Pseudobdellovibrionaceae</taxon>
        <taxon>Bdellovibrio</taxon>
    </lineage>
</organism>
<dbReference type="PANTHER" id="PTHR42724:SF1">
    <property type="entry name" value="TETRAACYLDISACCHARIDE 4'-KINASE, MITOCHONDRIAL-RELATED"/>
    <property type="match status" value="1"/>
</dbReference>
<dbReference type="GO" id="GO:0009244">
    <property type="term" value="P:lipopolysaccharide core region biosynthetic process"/>
    <property type="evidence" value="ECO:0007669"/>
    <property type="project" value="TreeGrafter"/>
</dbReference>
<comment type="catalytic activity">
    <reaction evidence="13">
        <text>a lipid A disaccharide + ATP = a lipid IVA + ADP + H(+)</text>
        <dbReference type="Rhea" id="RHEA:67840"/>
        <dbReference type="ChEBI" id="CHEBI:15378"/>
        <dbReference type="ChEBI" id="CHEBI:30616"/>
        <dbReference type="ChEBI" id="CHEBI:176343"/>
        <dbReference type="ChEBI" id="CHEBI:176425"/>
        <dbReference type="ChEBI" id="CHEBI:456216"/>
        <dbReference type="EC" id="2.7.1.130"/>
    </reaction>
</comment>
<dbReference type="SUPFAM" id="SSF52540">
    <property type="entry name" value="P-loop containing nucleoside triphosphate hydrolases"/>
    <property type="match status" value="1"/>
</dbReference>
<proteinExistence type="inferred from homology"/>
<evidence type="ECO:0000256" key="12">
    <source>
        <dbReference type="ARBA" id="ARBA00029757"/>
    </source>
</evidence>
<dbReference type="NCBIfam" id="TIGR00682">
    <property type="entry name" value="lpxK"/>
    <property type="match status" value="1"/>
</dbReference>
<keyword evidence="7 13" id="KW-0808">Transferase</keyword>
<keyword evidence="10 13" id="KW-0067">ATP-binding</keyword>
<dbReference type="OrthoDB" id="5289037at2"/>
<comment type="function">
    <text evidence="1 13">Transfers the gamma-phosphate of ATP to the 4'-position of a tetraacyldisaccharide 1-phosphate intermediate (termed DS-1-P) to form tetraacyldisaccharide 1,4'-bis-phosphate (lipid IVA).</text>
</comment>
<comment type="caution">
    <text evidence="14">The sequence shown here is derived from an EMBL/GenBank/DDBJ whole genome shotgun (WGS) entry which is preliminary data.</text>
</comment>
<evidence type="ECO:0000256" key="4">
    <source>
        <dbReference type="ARBA" id="ARBA00016436"/>
    </source>
</evidence>
<evidence type="ECO:0000256" key="8">
    <source>
        <dbReference type="ARBA" id="ARBA00022741"/>
    </source>
</evidence>
<evidence type="ECO:0000256" key="10">
    <source>
        <dbReference type="ARBA" id="ARBA00022840"/>
    </source>
</evidence>
<evidence type="ECO:0000313" key="14">
    <source>
        <dbReference type="EMBL" id="KYG64960.1"/>
    </source>
</evidence>
<dbReference type="HAMAP" id="MF_00409">
    <property type="entry name" value="LpxK"/>
    <property type="match status" value="1"/>
</dbReference>
<evidence type="ECO:0000256" key="1">
    <source>
        <dbReference type="ARBA" id="ARBA00002274"/>
    </source>
</evidence>
<accession>A0A150WLV8</accession>
<keyword evidence="9 13" id="KW-0418">Kinase</keyword>
<dbReference type="GO" id="GO:0009245">
    <property type="term" value="P:lipid A biosynthetic process"/>
    <property type="evidence" value="ECO:0007669"/>
    <property type="project" value="UniProtKB-UniRule"/>
</dbReference>
<evidence type="ECO:0000256" key="11">
    <source>
        <dbReference type="ARBA" id="ARBA00023098"/>
    </source>
</evidence>